<comment type="caution">
    <text evidence="1">The sequence shown here is derived from an EMBL/GenBank/DDBJ whole genome shotgun (WGS) entry which is preliminary data.</text>
</comment>
<dbReference type="EMBL" id="JAODNV010000017">
    <property type="protein sequence ID" value="MCT8991633.1"/>
    <property type="molecule type" value="Genomic_DNA"/>
</dbReference>
<dbReference type="InterPro" id="IPR053745">
    <property type="entry name" value="Viral_Tail_Comp_sf"/>
</dbReference>
<dbReference type="Proteomes" id="UP001149009">
    <property type="component" value="Unassembled WGS sequence"/>
</dbReference>
<sequence length="135" mass="14992">MAAEALELQRAVHAALAADSALVAALGGEKIHDVTPAHLPFPYITFGRTSTYDWGSGTEEGSEHFFTLHVWSKQKSRKEALELMERVHAALHDSDLPLEGCRLVNLRLQSAEIRFDENLAVYDGMMRFRAAVEAL</sequence>
<protein>
    <submittedName>
        <fullName evidence="1">DUF3168 domain-containing protein</fullName>
    </submittedName>
</protein>
<accession>A0A9X2XA77</accession>
<reference evidence="1" key="1">
    <citation type="submission" date="2022-08" db="EMBL/GenBank/DDBJ databases">
        <title>Chelativorans sichuanense sp. nov., a paraffin oil-degrading bacterium isolated from a mixture of oil-based drill cuttings and paddy soil.</title>
        <authorList>
            <person name="Yu J."/>
            <person name="Liu H."/>
            <person name="Chen Q."/>
        </authorList>
    </citation>
    <scope>NUCLEOTIDE SEQUENCE</scope>
    <source>
        <strain evidence="1">SCAU 2101</strain>
    </source>
</reference>
<dbReference type="Gene3D" id="3.30.2000.30">
    <property type="match status" value="1"/>
</dbReference>
<gene>
    <name evidence="1" type="ORF">NYR54_15245</name>
</gene>
<keyword evidence="2" id="KW-1185">Reference proteome</keyword>
<proteinExistence type="predicted"/>
<dbReference type="Pfam" id="PF11367">
    <property type="entry name" value="Tail_completion_gp17"/>
    <property type="match status" value="1"/>
</dbReference>
<dbReference type="InterPro" id="IPR021508">
    <property type="entry name" value="Gp17-like"/>
</dbReference>
<dbReference type="RefSeq" id="WP_261516561.1">
    <property type="nucleotide sequence ID" value="NZ_JAODNV010000017.1"/>
</dbReference>
<dbReference type="AlphaFoldDB" id="A0A9X2XA77"/>
<name>A0A9X2XA77_9HYPH</name>
<evidence type="ECO:0000313" key="1">
    <source>
        <dbReference type="EMBL" id="MCT8991633.1"/>
    </source>
</evidence>
<evidence type="ECO:0000313" key="2">
    <source>
        <dbReference type="Proteomes" id="UP001149009"/>
    </source>
</evidence>
<organism evidence="1 2">
    <name type="scientific">Chelativorans petroleitrophicus</name>
    <dbReference type="NCBI Taxonomy" id="2975484"/>
    <lineage>
        <taxon>Bacteria</taxon>
        <taxon>Pseudomonadati</taxon>
        <taxon>Pseudomonadota</taxon>
        <taxon>Alphaproteobacteria</taxon>
        <taxon>Hyphomicrobiales</taxon>
        <taxon>Phyllobacteriaceae</taxon>
        <taxon>Chelativorans</taxon>
    </lineage>
</organism>